<accession>A0A2H0W568</accession>
<feature type="non-terminal residue" evidence="1">
    <location>
        <position position="1"/>
    </location>
</feature>
<name>A0A2H0W568_9BACT</name>
<protein>
    <submittedName>
        <fullName evidence="1">Uncharacterized protein</fullName>
    </submittedName>
</protein>
<sequence length="72" mass="8541">ARKESNFKPHVTSYKIEENKVFLIQEVPFEEGFQETLRNNVDKFWHMSTHCSRMIAEMAVEEKFKDALIPPL</sequence>
<organism evidence="1 2">
    <name type="scientific">Candidatus Buchananbacteria bacterium CG10_big_fil_rev_8_21_14_0_10_33_19</name>
    <dbReference type="NCBI Taxonomy" id="1974525"/>
    <lineage>
        <taxon>Bacteria</taxon>
        <taxon>Candidatus Buchananiibacteriota</taxon>
    </lineage>
</organism>
<reference evidence="2" key="1">
    <citation type="submission" date="2017-09" db="EMBL/GenBank/DDBJ databases">
        <title>Depth-based differentiation of microbial function through sediment-hosted aquifers and enrichment of novel symbionts in the deep terrestrial subsurface.</title>
        <authorList>
            <person name="Probst A.J."/>
            <person name="Ladd B."/>
            <person name="Jarett J.K."/>
            <person name="Geller-Mcgrath D.E."/>
            <person name="Sieber C.M.K."/>
            <person name="Emerson J.B."/>
            <person name="Anantharaman K."/>
            <person name="Thomas B.C."/>
            <person name="Malmstrom R."/>
            <person name="Stieglmeier M."/>
            <person name="Klingl A."/>
            <person name="Woyke T."/>
            <person name="Ryan C.M."/>
            <person name="Banfield J.F."/>
        </authorList>
    </citation>
    <scope>NUCLEOTIDE SEQUENCE [LARGE SCALE GENOMIC DNA]</scope>
</reference>
<dbReference type="AlphaFoldDB" id="A0A2H0W568"/>
<evidence type="ECO:0000313" key="2">
    <source>
        <dbReference type="Proteomes" id="UP000229056"/>
    </source>
</evidence>
<dbReference type="EMBL" id="PEZY01000003">
    <property type="protein sequence ID" value="PIS06503.1"/>
    <property type="molecule type" value="Genomic_DNA"/>
</dbReference>
<evidence type="ECO:0000313" key="1">
    <source>
        <dbReference type="EMBL" id="PIS06503.1"/>
    </source>
</evidence>
<proteinExistence type="predicted"/>
<dbReference type="Proteomes" id="UP000229056">
    <property type="component" value="Unassembled WGS sequence"/>
</dbReference>
<gene>
    <name evidence="1" type="ORF">COT80_00355</name>
</gene>
<comment type="caution">
    <text evidence="1">The sequence shown here is derived from an EMBL/GenBank/DDBJ whole genome shotgun (WGS) entry which is preliminary data.</text>
</comment>